<feature type="compositionally biased region" description="Basic and acidic residues" evidence="1">
    <location>
        <begin position="290"/>
        <end position="309"/>
    </location>
</feature>
<keyword evidence="3" id="KW-1185">Reference proteome</keyword>
<feature type="region of interest" description="Disordered" evidence="1">
    <location>
        <begin position="83"/>
        <end position="102"/>
    </location>
</feature>
<feature type="region of interest" description="Disordered" evidence="1">
    <location>
        <begin position="20"/>
        <end position="76"/>
    </location>
</feature>
<feature type="compositionally biased region" description="Polar residues" evidence="1">
    <location>
        <begin position="497"/>
        <end position="508"/>
    </location>
</feature>
<feature type="region of interest" description="Disordered" evidence="1">
    <location>
        <begin position="663"/>
        <end position="700"/>
    </location>
</feature>
<name>A0AAV2C6C0_9ROSI</name>
<dbReference type="Proteomes" id="UP001497516">
    <property type="component" value="Unassembled WGS sequence"/>
</dbReference>
<feature type="region of interest" description="Disordered" evidence="1">
    <location>
        <begin position="149"/>
        <end position="230"/>
    </location>
</feature>
<feature type="compositionally biased region" description="Basic and acidic residues" evidence="1">
    <location>
        <begin position="366"/>
        <end position="381"/>
    </location>
</feature>
<feature type="region of interest" description="Disordered" evidence="1">
    <location>
        <begin position="357"/>
        <end position="394"/>
    </location>
</feature>
<dbReference type="AlphaFoldDB" id="A0AAV2C6C0"/>
<feature type="compositionally biased region" description="Polar residues" evidence="1">
    <location>
        <begin position="28"/>
        <end position="39"/>
    </location>
</feature>
<feature type="compositionally biased region" description="Basic and acidic residues" evidence="1">
    <location>
        <begin position="179"/>
        <end position="197"/>
    </location>
</feature>
<gene>
    <name evidence="2" type="ORF">LTRI10_LOCUS10257</name>
</gene>
<accession>A0AAV2C6C0</accession>
<reference evidence="2 3" key="1">
    <citation type="submission" date="2024-04" db="EMBL/GenBank/DDBJ databases">
        <authorList>
            <person name="Fracassetti M."/>
        </authorList>
    </citation>
    <scope>NUCLEOTIDE SEQUENCE [LARGE SCALE GENOMIC DNA]</scope>
</reference>
<evidence type="ECO:0000313" key="2">
    <source>
        <dbReference type="EMBL" id="CAL1352000.1"/>
    </source>
</evidence>
<dbReference type="EMBL" id="CAXIPQ010000005">
    <property type="protein sequence ID" value="CAL1352000.1"/>
    <property type="molecule type" value="Genomic_DNA"/>
</dbReference>
<proteinExistence type="predicted"/>
<feature type="compositionally biased region" description="Basic and acidic residues" evidence="1">
    <location>
        <begin position="416"/>
        <end position="427"/>
    </location>
</feature>
<evidence type="ECO:0000313" key="3">
    <source>
        <dbReference type="Proteomes" id="UP001497516"/>
    </source>
</evidence>
<feature type="compositionally biased region" description="Polar residues" evidence="1">
    <location>
        <begin position="149"/>
        <end position="164"/>
    </location>
</feature>
<evidence type="ECO:0000256" key="1">
    <source>
        <dbReference type="SAM" id="MobiDB-lite"/>
    </source>
</evidence>
<feature type="region of interest" description="Disordered" evidence="1">
    <location>
        <begin position="484"/>
        <end position="510"/>
    </location>
</feature>
<protein>
    <submittedName>
        <fullName evidence="2">Uncharacterized protein</fullName>
    </submittedName>
</protein>
<organism evidence="2 3">
    <name type="scientific">Linum trigynum</name>
    <dbReference type="NCBI Taxonomy" id="586398"/>
    <lineage>
        <taxon>Eukaryota</taxon>
        <taxon>Viridiplantae</taxon>
        <taxon>Streptophyta</taxon>
        <taxon>Embryophyta</taxon>
        <taxon>Tracheophyta</taxon>
        <taxon>Spermatophyta</taxon>
        <taxon>Magnoliopsida</taxon>
        <taxon>eudicotyledons</taxon>
        <taxon>Gunneridae</taxon>
        <taxon>Pentapetalae</taxon>
        <taxon>rosids</taxon>
        <taxon>fabids</taxon>
        <taxon>Malpighiales</taxon>
        <taxon>Linaceae</taxon>
        <taxon>Linum</taxon>
    </lineage>
</organism>
<feature type="compositionally biased region" description="Basic and acidic residues" evidence="1">
    <location>
        <begin position="669"/>
        <end position="687"/>
    </location>
</feature>
<comment type="caution">
    <text evidence="2">The sequence shown here is derived from an EMBL/GenBank/DDBJ whole genome shotgun (WGS) entry which is preliminary data.</text>
</comment>
<feature type="region of interest" description="Disordered" evidence="1">
    <location>
        <begin position="415"/>
        <end position="434"/>
    </location>
</feature>
<sequence length="727" mass="79577">MSSSKLSNLSWAELRDRARRIGRRWSSEELSTGNATTAEEQPDVEEGAEEKAASDLPPLKEMARDPSVQAKRELPPMIEEAARGVTKEEPLTDSESVALPSAIQERVTPGASTASSATAAIVQVTPPMAAVDEVGIVATIPTSFVTPKPQSTLTSKNHMANQGMSWRERAPLGKFRKKRESDKEERDTGQTHQDVRGRWLHGGIKKRDGEEAPTGDWGVSPEMRSAIPPSSSTHLLELSRSMIEASNLIFRRLKRRLSSGLRIEPPKKRITRESPFSAVSLTARSGWRTEGMDSRDVEEKEEGALKETQDDAGLEINAEASTREEASSKSGWVPSRRMEELSPKIKAGLVLMKKKGGSHFPSLSEPKVDDVMGSGRRDAGSRRSTSKISSTVNRAKRAWSEHGVGLCRRAVCLSRRSREGPSPEKKTSTAALGSPPIRLVVRPWQEEGVVRRSAGGYRRAGVGLGPGRLEKSSPPEMVALERETEKEGGGSFLLANPRSSRGAQQQQPFRLGRADVDASLEGPRIMGHGVERKKIINLDSGMGFEKGFDGLVLGQKSQHSRPRIKQGLGSHGPILGPYMSSLTWALLYGVGLESLGDEDQKIGTQLIPAWAGKEFSNKPSNEGSQVCQGEEVQYLHGGFEPVMDHHEPPSYDAREFEEWPSGLAKKSFGKGDEPREAEGVPLKERLTALEQPVRASRKGQCEYSYQIGRKEKDKARIAREKRGSGSS</sequence>
<feature type="region of interest" description="Disordered" evidence="1">
    <location>
        <begin position="287"/>
        <end position="337"/>
    </location>
</feature>